<gene>
    <name evidence="4" type="primary">proC</name>
    <name evidence="7" type="ORF">JHD44_15260</name>
</gene>
<proteinExistence type="inferred from homology"/>
<dbReference type="InterPro" id="IPR000304">
    <property type="entry name" value="Pyrroline-COOH_reductase"/>
</dbReference>
<keyword evidence="3 4" id="KW-0560">Oxidoreductase</keyword>
<comment type="catalytic activity">
    <reaction evidence="4">
        <text>L-proline + NAD(+) = (S)-1-pyrroline-5-carboxylate + NADH + 2 H(+)</text>
        <dbReference type="Rhea" id="RHEA:14105"/>
        <dbReference type="ChEBI" id="CHEBI:15378"/>
        <dbReference type="ChEBI" id="CHEBI:17388"/>
        <dbReference type="ChEBI" id="CHEBI:57540"/>
        <dbReference type="ChEBI" id="CHEBI:57945"/>
        <dbReference type="ChEBI" id="CHEBI:60039"/>
        <dbReference type="EC" id="1.5.1.2"/>
    </reaction>
</comment>
<evidence type="ECO:0000259" key="5">
    <source>
        <dbReference type="Pfam" id="PF03807"/>
    </source>
</evidence>
<dbReference type="PANTHER" id="PTHR11645">
    <property type="entry name" value="PYRROLINE-5-CARBOXYLATE REDUCTASE"/>
    <property type="match status" value="1"/>
</dbReference>
<comment type="similarity">
    <text evidence="1 4">Belongs to the pyrroline-5-carboxylate reductase family.</text>
</comment>
<feature type="domain" description="Pyrroline-5-carboxylate reductase dimerisation" evidence="6">
    <location>
        <begin position="159"/>
        <end position="260"/>
    </location>
</feature>
<dbReference type="PIRSF" id="PIRSF000193">
    <property type="entry name" value="Pyrrol-5-carb_rd"/>
    <property type="match status" value="1"/>
</dbReference>
<comment type="pathway">
    <text evidence="4">Amino-acid biosynthesis; L-proline biosynthesis; L-proline from L-glutamate 5-semialdehyde: step 1/1.</text>
</comment>
<evidence type="ECO:0000256" key="2">
    <source>
        <dbReference type="ARBA" id="ARBA00022857"/>
    </source>
</evidence>
<accession>A0ABS0ZEE2</accession>
<dbReference type="RefSeq" id="WP_199463630.1">
    <property type="nucleotide sequence ID" value="NZ_JAEMUH010000015.1"/>
</dbReference>
<keyword evidence="4" id="KW-0028">Amino-acid biosynthesis</keyword>
<evidence type="ECO:0000259" key="6">
    <source>
        <dbReference type="Pfam" id="PF14748"/>
    </source>
</evidence>
<keyword evidence="4" id="KW-0641">Proline biosynthesis</keyword>
<comment type="subcellular location">
    <subcellularLocation>
        <location evidence="4">Cytoplasm</location>
    </subcellularLocation>
</comment>
<dbReference type="SUPFAM" id="SSF51735">
    <property type="entry name" value="NAD(P)-binding Rossmann-fold domains"/>
    <property type="match status" value="1"/>
</dbReference>
<dbReference type="SUPFAM" id="SSF48179">
    <property type="entry name" value="6-phosphogluconate dehydrogenase C-terminal domain-like"/>
    <property type="match status" value="1"/>
</dbReference>
<comment type="catalytic activity">
    <reaction evidence="4">
        <text>L-proline + NADP(+) = (S)-1-pyrroline-5-carboxylate + NADPH + 2 H(+)</text>
        <dbReference type="Rhea" id="RHEA:14109"/>
        <dbReference type="ChEBI" id="CHEBI:15378"/>
        <dbReference type="ChEBI" id="CHEBI:17388"/>
        <dbReference type="ChEBI" id="CHEBI:57783"/>
        <dbReference type="ChEBI" id="CHEBI:58349"/>
        <dbReference type="ChEBI" id="CHEBI:60039"/>
        <dbReference type="EC" id="1.5.1.2"/>
    </reaction>
</comment>
<evidence type="ECO:0000256" key="1">
    <source>
        <dbReference type="ARBA" id="ARBA00005525"/>
    </source>
</evidence>
<dbReference type="PANTHER" id="PTHR11645:SF0">
    <property type="entry name" value="PYRROLINE-5-CARBOXYLATE REDUCTASE 3"/>
    <property type="match status" value="1"/>
</dbReference>
<comment type="function">
    <text evidence="4">Catalyzes the reduction of 1-pyrroline-5-carboxylate (PCA) to L-proline.</text>
</comment>
<dbReference type="EMBL" id="JAEMUH010000015">
    <property type="protein sequence ID" value="MBJ7552047.1"/>
    <property type="molecule type" value="Genomic_DNA"/>
</dbReference>
<keyword evidence="8" id="KW-1185">Reference proteome</keyword>
<evidence type="ECO:0000313" key="8">
    <source>
        <dbReference type="Proteomes" id="UP000598488"/>
    </source>
</evidence>
<dbReference type="Pfam" id="PF03807">
    <property type="entry name" value="F420_oxidored"/>
    <property type="match status" value="1"/>
</dbReference>
<dbReference type="Gene3D" id="1.10.3730.10">
    <property type="entry name" value="ProC C-terminal domain-like"/>
    <property type="match status" value="1"/>
</dbReference>
<evidence type="ECO:0000256" key="3">
    <source>
        <dbReference type="ARBA" id="ARBA00023002"/>
    </source>
</evidence>
<reference evidence="7 8" key="1">
    <citation type="submission" date="2020-12" db="EMBL/GenBank/DDBJ databases">
        <title>Comparative genome analysis of fungal antagonists Marinomonas ostreistagni 398 and M. spartinae 468.</title>
        <authorList>
            <person name="Fields J.L."/>
            <person name="Mavrodi O.V."/>
            <person name="Biber P.D."/>
            <person name="Indest K.J."/>
            <person name="Mavrodi D.V."/>
        </authorList>
    </citation>
    <scope>NUCLEOTIDE SEQUENCE [LARGE SCALE GENOMIC DNA]</scope>
    <source>
        <strain evidence="7 8">USM7</strain>
    </source>
</reference>
<dbReference type="EC" id="1.5.1.2" evidence="4"/>
<dbReference type="Gene3D" id="3.40.50.720">
    <property type="entry name" value="NAD(P)-binding Rossmann-like Domain"/>
    <property type="match status" value="1"/>
</dbReference>
<evidence type="ECO:0000256" key="4">
    <source>
        <dbReference type="HAMAP-Rule" id="MF_01925"/>
    </source>
</evidence>
<sequence>MTAAKKVTVGIIGGLGWLGSALLTSALANPKLNHVHFVVSSRRSPSKALGDRVTFTHDNQYLAEQSTLVVLSVRPQDWPSLPLTKIDSTVMSFMAGTSCEAIQQRHHPTHLIRALPNGACSVNQSYTPWFCASDLPSETETLIVNLLDSIGYQDRYEHEDQIDVLTAISGAGPAYPALLAQGLEQSAIALGIPADKARKAVNATLQGSAALSPDLSQSPGETVALFESYQGTTAAGLAAMKASGFSGAIESGVRSAYLKALHFNQPKD</sequence>
<evidence type="ECO:0000313" key="7">
    <source>
        <dbReference type="EMBL" id="MBJ7552047.1"/>
    </source>
</evidence>
<protein>
    <recommendedName>
        <fullName evidence="4">Pyrroline-5-carboxylate reductase</fullName>
        <shortName evidence="4">P5C reductase</shortName>
        <shortName evidence="4">P5CR</shortName>
        <ecNumber evidence="4">1.5.1.2</ecNumber>
    </recommendedName>
    <alternativeName>
        <fullName evidence="4">PCA reductase</fullName>
    </alternativeName>
</protein>
<dbReference type="InterPro" id="IPR029036">
    <property type="entry name" value="P5CR_dimer"/>
</dbReference>
<keyword evidence="4" id="KW-0963">Cytoplasm</keyword>
<feature type="domain" description="Pyrroline-5-carboxylate reductase catalytic N-terminal" evidence="5">
    <location>
        <begin position="8"/>
        <end position="82"/>
    </location>
</feature>
<dbReference type="InterPro" id="IPR028939">
    <property type="entry name" value="P5C_Rdtase_cat_N"/>
</dbReference>
<dbReference type="InterPro" id="IPR036291">
    <property type="entry name" value="NAD(P)-bd_dom_sf"/>
</dbReference>
<keyword evidence="2 4" id="KW-0521">NADP</keyword>
<dbReference type="InterPro" id="IPR008927">
    <property type="entry name" value="6-PGluconate_DH-like_C_sf"/>
</dbReference>
<dbReference type="HAMAP" id="MF_01925">
    <property type="entry name" value="P5C_reductase"/>
    <property type="match status" value="1"/>
</dbReference>
<dbReference type="Pfam" id="PF14748">
    <property type="entry name" value="P5CR_dimer"/>
    <property type="match status" value="1"/>
</dbReference>
<organism evidence="7 8">
    <name type="scientific">Marinomonas ostreistagni</name>
    <dbReference type="NCBI Taxonomy" id="359209"/>
    <lineage>
        <taxon>Bacteria</taxon>
        <taxon>Pseudomonadati</taxon>
        <taxon>Pseudomonadota</taxon>
        <taxon>Gammaproteobacteria</taxon>
        <taxon>Oceanospirillales</taxon>
        <taxon>Oceanospirillaceae</taxon>
        <taxon>Marinomonas</taxon>
    </lineage>
</organism>
<comment type="caution">
    <text evidence="7">The sequence shown here is derived from an EMBL/GenBank/DDBJ whole genome shotgun (WGS) entry which is preliminary data.</text>
</comment>
<name>A0ABS0ZEE2_9GAMM</name>
<dbReference type="Proteomes" id="UP000598488">
    <property type="component" value="Unassembled WGS sequence"/>
</dbReference>